<dbReference type="GO" id="GO:0016787">
    <property type="term" value="F:hydrolase activity"/>
    <property type="evidence" value="ECO:0007669"/>
    <property type="project" value="UniProtKB-KW"/>
</dbReference>
<dbReference type="RefSeq" id="WP_064065336.1">
    <property type="nucleotide sequence ID" value="NZ_LPZN01000066.1"/>
</dbReference>
<dbReference type="Proteomes" id="UP000254569">
    <property type="component" value="Unassembled WGS sequence"/>
</dbReference>
<evidence type="ECO:0000313" key="2">
    <source>
        <dbReference type="EMBL" id="SUE16255.1"/>
    </source>
</evidence>
<dbReference type="AlphaFoldDB" id="A0A379M4D2"/>
<evidence type="ECO:0000313" key="3">
    <source>
        <dbReference type="Proteomes" id="UP000254569"/>
    </source>
</evidence>
<name>A0A379M4D2_9NOCA</name>
<organism evidence="2 3">
    <name type="scientific">Rhodococcus gordoniae</name>
    <dbReference type="NCBI Taxonomy" id="223392"/>
    <lineage>
        <taxon>Bacteria</taxon>
        <taxon>Bacillati</taxon>
        <taxon>Actinomycetota</taxon>
        <taxon>Actinomycetes</taxon>
        <taxon>Mycobacteriales</taxon>
        <taxon>Nocardiaceae</taxon>
        <taxon>Rhodococcus</taxon>
    </lineage>
</organism>
<protein>
    <submittedName>
        <fullName evidence="2">Alpha/beta hydrolase family</fullName>
    </submittedName>
</protein>
<evidence type="ECO:0000256" key="1">
    <source>
        <dbReference type="SAM" id="Phobius"/>
    </source>
</evidence>
<accession>A0A379M4D2</accession>
<sequence length="508" mass="54735">MRQGQWTRWWPLAAGAAFVVLLAATNVIPTWPGLIHLVALPPLDQFTDLRVLMSRAPSWPVFLILFALVAVARVVLMAWLLGGLDVRRLRCAALFYAVAFGPVLVAACADATAYAVLYARVFWPALALIAVSMFVLGPVPWQGRFRLREAGAPTWRRGLRIEVTVPYCAVIVTLGAVADRLPVLTVPLVPVSALATGLTIAMMERSPLRRPRSVLAAFVAVLVAVSIAFVTTRGPDEPEPGPPQTGSLLILSGINSASGQGRIHAMDVHRLGYRCEQVYYFSYAGPGDGQPQHNATCPIRTGAPYGPSDTQRPFEEQVDLFAQQASALPRPLVVAAHSHAVWVVWEAVASGRVAVDALLLIGPFPSTPTGYPPPHVNEPGRVVGDMMRAAVPVTDLVHLHFDPETPAARELLGTVGAAESILDRPLPATVRAMTLPSVTDLPLASDWHFDVERNGCPARTAHPDLPLSPAFEDAAIRFLNGRPPPPCPPWREWVAVAARPFGMPSRSG</sequence>
<feature type="transmembrane region" description="Helical" evidence="1">
    <location>
        <begin position="214"/>
        <end position="232"/>
    </location>
</feature>
<gene>
    <name evidence="2" type="ORF">NCTC13296_03123</name>
</gene>
<dbReference type="EMBL" id="UGVI01000001">
    <property type="protein sequence ID" value="SUE16255.1"/>
    <property type="molecule type" value="Genomic_DNA"/>
</dbReference>
<dbReference type="OrthoDB" id="4478939at2"/>
<reference evidence="2 3" key="1">
    <citation type="submission" date="2018-06" db="EMBL/GenBank/DDBJ databases">
        <authorList>
            <consortium name="Pathogen Informatics"/>
            <person name="Doyle S."/>
        </authorList>
    </citation>
    <scope>NUCLEOTIDE SEQUENCE [LARGE SCALE GENOMIC DNA]</scope>
    <source>
        <strain evidence="2 3">NCTC13296</strain>
    </source>
</reference>
<feature type="transmembrane region" description="Helical" evidence="1">
    <location>
        <begin position="93"/>
        <end position="115"/>
    </location>
</feature>
<proteinExistence type="predicted"/>
<feature type="transmembrane region" description="Helical" evidence="1">
    <location>
        <begin position="12"/>
        <end position="39"/>
    </location>
</feature>
<feature type="transmembrane region" description="Helical" evidence="1">
    <location>
        <begin position="184"/>
        <end position="202"/>
    </location>
</feature>
<feature type="transmembrane region" description="Helical" evidence="1">
    <location>
        <begin position="121"/>
        <end position="139"/>
    </location>
</feature>
<feature type="transmembrane region" description="Helical" evidence="1">
    <location>
        <begin position="59"/>
        <end position="81"/>
    </location>
</feature>
<keyword evidence="1" id="KW-1133">Transmembrane helix</keyword>
<feature type="transmembrane region" description="Helical" evidence="1">
    <location>
        <begin position="159"/>
        <end position="178"/>
    </location>
</feature>
<dbReference type="InterPro" id="IPR029058">
    <property type="entry name" value="AB_hydrolase_fold"/>
</dbReference>
<keyword evidence="1" id="KW-0472">Membrane</keyword>
<keyword evidence="3" id="KW-1185">Reference proteome</keyword>
<dbReference type="SUPFAM" id="SSF53474">
    <property type="entry name" value="alpha/beta-Hydrolases"/>
    <property type="match status" value="1"/>
</dbReference>
<keyword evidence="1" id="KW-0812">Transmembrane</keyword>
<keyword evidence="2" id="KW-0378">Hydrolase</keyword>